<dbReference type="CDD" id="cd01120">
    <property type="entry name" value="RecA-like_superfamily"/>
    <property type="match status" value="1"/>
</dbReference>
<organism evidence="1 2">
    <name type="scientific">Phytohabitans rumicis</name>
    <dbReference type="NCBI Taxonomy" id="1076125"/>
    <lineage>
        <taxon>Bacteria</taxon>
        <taxon>Bacillati</taxon>
        <taxon>Actinomycetota</taxon>
        <taxon>Actinomycetes</taxon>
        <taxon>Micromonosporales</taxon>
        <taxon>Micromonosporaceae</taxon>
    </lineage>
</organism>
<gene>
    <name evidence="1" type="ORF">Prum_030500</name>
</gene>
<dbReference type="InterPro" id="IPR027417">
    <property type="entry name" value="P-loop_NTPase"/>
</dbReference>
<protein>
    <recommendedName>
        <fullName evidence="3">Tetratricopeptide repeat protein</fullName>
    </recommendedName>
</protein>
<name>A0A6V8L364_9ACTN</name>
<proteinExistence type="predicted"/>
<dbReference type="Gene3D" id="3.40.50.300">
    <property type="entry name" value="P-loop containing nucleotide triphosphate hydrolases"/>
    <property type="match status" value="1"/>
</dbReference>
<dbReference type="AlphaFoldDB" id="A0A6V8L364"/>
<dbReference type="SMART" id="SM00028">
    <property type="entry name" value="TPR"/>
    <property type="match status" value="4"/>
</dbReference>
<dbReference type="InterPro" id="IPR011990">
    <property type="entry name" value="TPR-like_helical_dom_sf"/>
</dbReference>
<dbReference type="SUPFAM" id="SSF48452">
    <property type="entry name" value="TPR-like"/>
    <property type="match status" value="2"/>
</dbReference>
<dbReference type="SUPFAM" id="SSF50494">
    <property type="entry name" value="Trypsin-like serine proteases"/>
    <property type="match status" value="1"/>
</dbReference>
<dbReference type="Gene3D" id="1.25.40.10">
    <property type="entry name" value="Tetratricopeptide repeat domain"/>
    <property type="match status" value="2"/>
</dbReference>
<dbReference type="Pfam" id="PF13365">
    <property type="entry name" value="Trypsin_2"/>
    <property type="match status" value="1"/>
</dbReference>
<dbReference type="PANTHER" id="PTHR19959:SF119">
    <property type="entry name" value="FUNGAL LIPASE-LIKE DOMAIN-CONTAINING PROTEIN"/>
    <property type="match status" value="1"/>
</dbReference>
<reference evidence="1 2" key="2">
    <citation type="submission" date="2020-03" db="EMBL/GenBank/DDBJ databases">
        <authorList>
            <person name="Ichikawa N."/>
            <person name="Kimura A."/>
            <person name="Kitahashi Y."/>
            <person name="Uohara A."/>
        </authorList>
    </citation>
    <scope>NUCLEOTIDE SEQUENCE [LARGE SCALE GENOMIC DNA]</scope>
    <source>
        <strain evidence="1 2">NBRC 108638</strain>
    </source>
</reference>
<accession>A0A6V8L364</accession>
<evidence type="ECO:0000313" key="1">
    <source>
        <dbReference type="EMBL" id="GFJ89408.1"/>
    </source>
</evidence>
<reference evidence="1 2" key="1">
    <citation type="submission" date="2020-03" db="EMBL/GenBank/DDBJ databases">
        <title>Whole genome shotgun sequence of Phytohabitans rumicis NBRC 108638.</title>
        <authorList>
            <person name="Komaki H."/>
            <person name="Tamura T."/>
        </authorList>
    </citation>
    <scope>NUCLEOTIDE SEQUENCE [LARGE SCALE GENOMIC DNA]</scope>
    <source>
        <strain evidence="1 2">NBRC 108638</strain>
    </source>
</reference>
<evidence type="ECO:0000313" key="2">
    <source>
        <dbReference type="Proteomes" id="UP000482960"/>
    </source>
</evidence>
<keyword evidence="2" id="KW-1185">Reference proteome</keyword>
<dbReference type="Gene3D" id="2.40.10.120">
    <property type="match status" value="1"/>
</dbReference>
<dbReference type="PANTHER" id="PTHR19959">
    <property type="entry name" value="KINESIN LIGHT CHAIN"/>
    <property type="match status" value="1"/>
</dbReference>
<dbReference type="EMBL" id="BLPG01000001">
    <property type="protein sequence ID" value="GFJ89408.1"/>
    <property type="molecule type" value="Genomic_DNA"/>
</dbReference>
<comment type="caution">
    <text evidence="1">The sequence shown here is derived from an EMBL/GenBank/DDBJ whole genome shotgun (WGS) entry which is preliminary data.</text>
</comment>
<dbReference type="InterPro" id="IPR019734">
    <property type="entry name" value="TPR_rpt"/>
</dbReference>
<dbReference type="Proteomes" id="UP000482960">
    <property type="component" value="Unassembled WGS sequence"/>
</dbReference>
<dbReference type="SUPFAM" id="SSF52540">
    <property type="entry name" value="P-loop containing nucleoside triphosphate hydrolases"/>
    <property type="match status" value="1"/>
</dbReference>
<dbReference type="InterPro" id="IPR009003">
    <property type="entry name" value="Peptidase_S1_PA"/>
</dbReference>
<sequence length="1021" mass="110320">MADPQRACEVYALAPGETEWRCGSGTLMSDGLVLTAAHVVRGADATIRVRFAHSHKRWWHAEIAWPSHDHAVDAALLRVTEADFEAPPQLRPLRWGRLVCDRPGAAVDAVGFPRVRVDPDGDVRDTEHLSGTVRPLGLRKSGWLDVAVESAPRPSPSSTDSPWGGMSGAGLFCNDVLVGLIARDDKRFESGRVRAVHLSDAVQDAGFQALVWPGGAEAAPGLEPAELAGLQHVTAPPASPASLLRADAAVVAFHGRDDIIERLEHWCAQPDELSAWLLTGPGGQGKTRLARELAGRMRRRGWATVLLSTVHGAAAAWLSSVSVPLLLVIDYAERREHLEKLAPLLQERQSRLPLRVLLLARGAEGGWLKGLPPYWDFLAIAKVERLPALDATPAESRSAFDEAVAAFASRLDDLSGFPGDWLGRATTVAAPRYREPMTALGLQLAALVALLSDQPAPAGAPDGEEPSVAKAATDLLDQHEARYWDRLASQRGLRLAMETLQIAVAASCLVPVADLHAAVALLARVPVLDGLDPDRRIAVATWLRDLYPGGEWWWGSLQPDLLAEHLVAKVVLDHPGLLPALLASADEDQAKRALTVLAAAAVHDRRLHDQIVGAITTHPATLAPAAARVAVETAAPRPLVDALSRVAVDRSVDVETVRRIHHQIPQATQVHAGLAVELAETLVAEARRAAPRRLFRPSGDQRRAANAYAEALTRLGIRLRGADRTREALGPIEEAAKIRQRLADLDNAFRPDLAATHNELSNCLSALEHHERSLVESRAATDIYRGLAARDGTYDRELAASLANLSDCLAKTGDPQGALSAIEQSVAIQRQLGDPAGLALSLHNLAHSLRDVGREDEALTAIHEAVERYRRLATEHPDAHLPGLAASLDVMVRLLVSGGAHEDAAVVLDESVLAYGRLARTRGEAFRPKLAAAYEARSECHTELGRQQEALYDIEGAVMIYEQLAGVQPEEYGAKLTRSLTNKASRLREMGKDAEAESVLRKLQMISDRMARQPKSTIRAQ</sequence>
<evidence type="ECO:0008006" key="3">
    <source>
        <dbReference type="Google" id="ProtNLM"/>
    </source>
</evidence>
<dbReference type="Pfam" id="PF13374">
    <property type="entry name" value="TPR_10"/>
    <property type="match status" value="1"/>
</dbReference>
<dbReference type="RefSeq" id="WP_173077031.1">
    <property type="nucleotide sequence ID" value="NZ_BAABJB010000002.1"/>
</dbReference>